<feature type="domain" description="N-acetyltransferase" evidence="1">
    <location>
        <begin position="4"/>
        <end position="178"/>
    </location>
</feature>
<keyword evidence="3" id="KW-1185">Reference proteome</keyword>
<dbReference type="AlphaFoldDB" id="A0A1J7C1E1"/>
<dbReference type="STRING" id="1428644.BIV57_21900"/>
<dbReference type="Proteomes" id="UP000243342">
    <property type="component" value="Unassembled WGS sequence"/>
</dbReference>
<dbReference type="InterPro" id="IPR000182">
    <property type="entry name" value="GNAT_dom"/>
</dbReference>
<evidence type="ECO:0000313" key="2">
    <source>
        <dbReference type="EMBL" id="OIV35384.1"/>
    </source>
</evidence>
<accession>A0A1J7C1E1</accession>
<dbReference type="PROSITE" id="PS51186">
    <property type="entry name" value="GNAT"/>
    <property type="match status" value="1"/>
</dbReference>
<gene>
    <name evidence="2" type="ORF">BIV57_21900</name>
</gene>
<dbReference type="Gene3D" id="3.40.630.30">
    <property type="match status" value="1"/>
</dbReference>
<proteinExistence type="predicted"/>
<dbReference type="GO" id="GO:0016747">
    <property type="term" value="F:acyltransferase activity, transferring groups other than amino-acyl groups"/>
    <property type="evidence" value="ECO:0007669"/>
    <property type="project" value="InterPro"/>
</dbReference>
<dbReference type="InterPro" id="IPR016181">
    <property type="entry name" value="Acyl_CoA_acyltransferase"/>
</dbReference>
<dbReference type="Pfam" id="PF13508">
    <property type="entry name" value="Acetyltransf_7"/>
    <property type="match status" value="1"/>
</dbReference>
<evidence type="ECO:0000259" key="1">
    <source>
        <dbReference type="PROSITE" id="PS51186"/>
    </source>
</evidence>
<reference evidence="2 3" key="1">
    <citation type="submission" date="2016-10" db="EMBL/GenBank/DDBJ databases">
        <title>Genome sequence of Streptomyces gilvigriseus MUSC 26.</title>
        <authorList>
            <person name="Lee L.-H."/>
            <person name="Ser H.-L."/>
        </authorList>
    </citation>
    <scope>NUCLEOTIDE SEQUENCE [LARGE SCALE GENOMIC DNA]</scope>
    <source>
        <strain evidence="2 3">MUSC 26</strain>
    </source>
</reference>
<dbReference type="RefSeq" id="WP_071658665.1">
    <property type="nucleotide sequence ID" value="NZ_MLCF01000159.1"/>
</dbReference>
<protein>
    <submittedName>
        <fullName evidence="2">GNAT family N-acetyltransferase</fullName>
    </submittedName>
</protein>
<dbReference type="EMBL" id="MLCF01000159">
    <property type="protein sequence ID" value="OIV35384.1"/>
    <property type="molecule type" value="Genomic_DNA"/>
</dbReference>
<sequence length="197" mass="20971">MDDVVIRGIDLASRAGELLDIQALAFGLTDDDIAVRRQIVARHAGYPGVRAFGAVLATGPRAGAAVGFGYGMPNNRSHWWSTVIQPYLERADHGEWLDDSFAITELHVLPAFQKRGLGRALLTTLVAGVPCKRSILSAIEGRTPARRLYHSLGYTDLAGPVRFPGTEKPYVVMGAPLPLPGVSGGAAAPSGLPRPRP</sequence>
<evidence type="ECO:0000313" key="3">
    <source>
        <dbReference type="Proteomes" id="UP000243342"/>
    </source>
</evidence>
<name>A0A1J7C1E1_9ACTN</name>
<dbReference type="OrthoDB" id="3692150at2"/>
<organism evidence="2 3">
    <name type="scientific">Mangrovactinospora gilvigrisea</name>
    <dbReference type="NCBI Taxonomy" id="1428644"/>
    <lineage>
        <taxon>Bacteria</taxon>
        <taxon>Bacillati</taxon>
        <taxon>Actinomycetota</taxon>
        <taxon>Actinomycetes</taxon>
        <taxon>Kitasatosporales</taxon>
        <taxon>Streptomycetaceae</taxon>
        <taxon>Mangrovactinospora</taxon>
    </lineage>
</organism>
<comment type="caution">
    <text evidence="2">The sequence shown here is derived from an EMBL/GenBank/DDBJ whole genome shotgun (WGS) entry which is preliminary data.</text>
</comment>
<keyword evidence="2" id="KW-0808">Transferase</keyword>
<dbReference type="SUPFAM" id="SSF55729">
    <property type="entry name" value="Acyl-CoA N-acyltransferases (Nat)"/>
    <property type="match status" value="1"/>
</dbReference>